<keyword evidence="3" id="KW-1185">Reference proteome</keyword>
<dbReference type="EMBL" id="CAJZBQ010000013">
    <property type="protein sequence ID" value="CAG9315083.1"/>
    <property type="molecule type" value="Genomic_DNA"/>
</dbReference>
<sequence>MADQQTSEPAGSETSNEIKFKSPKFTLSLSKSRIFSYADLLEDYFKENDESSTPNSSNSVVPEHEFPVFMQNILERLEKYGQLAPRNDIGFHSKGRKRPKINDQSPGEEEDAMIDNYDLDDKFIDDEELQYESAEEDGNLDGAKESMFWVETDIKTIVNTPQKKPRKSVRRIKTKTPSKIDYQRENSVYFENLPDVVKEQINKLKSIYEQNEKSGGPKKSVPKGVNAVLNEIHSLMRSKDLDQGLLCKIISEMNKVKYKVIERAMNKISKQKEKEEGEKKYKDSYRALKEMIVKNSKNDTFSWNDELRNQLKQVLKLLEQFVAIYNEFVELYVKKNPAKLKFEEEEQKIITDLKNIANSKLDNVNLKDRIKRIVPEKISSQTSNMIKENALGLLFPKKGKLFEAINYCSEDFYSSNEDEVEPDKQES</sequence>
<name>A0AAU9IPJ3_9CILI</name>
<reference evidence="2" key="1">
    <citation type="submission" date="2021-09" db="EMBL/GenBank/DDBJ databases">
        <authorList>
            <consortium name="AG Swart"/>
            <person name="Singh M."/>
            <person name="Singh A."/>
            <person name="Seah K."/>
            <person name="Emmerich C."/>
        </authorList>
    </citation>
    <scope>NUCLEOTIDE SEQUENCE</scope>
    <source>
        <strain evidence="2">ATCC30299</strain>
    </source>
</reference>
<feature type="region of interest" description="Disordered" evidence="1">
    <location>
        <begin position="87"/>
        <end position="111"/>
    </location>
</feature>
<dbReference type="AlphaFoldDB" id="A0AAU9IPJ3"/>
<dbReference type="Proteomes" id="UP001162131">
    <property type="component" value="Unassembled WGS sequence"/>
</dbReference>
<protein>
    <recommendedName>
        <fullName evidence="4">Hpc2-related domain-containing protein</fullName>
    </recommendedName>
</protein>
<gene>
    <name evidence="2" type="ORF">BSTOLATCC_MIC12858</name>
</gene>
<evidence type="ECO:0000313" key="2">
    <source>
        <dbReference type="EMBL" id="CAG9315083.1"/>
    </source>
</evidence>
<evidence type="ECO:0000313" key="3">
    <source>
        <dbReference type="Proteomes" id="UP001162131"/>
    </source>
</evidence>
<organism evidence="2 3">
    <name type="scientific">Blepharisma stoltei</name>
    <dbReference type="NCBI Taxonomy" id="1481888"/>
    <lineage>
        <taxon>Eukaryota</taxon>
        <taxon>Sar</taxon>
        <taxon>Alveolata</taxon>
        <taxon>Ciliophora</taxon>
        <taxon>Postciliodesmatophora</taxon>
        <taxon>Heterotrichea</taxon>
        <taxon>Heterotrichida</taxon>
        <taxon>Blepharismidae</taxon>
        <taxon>Blepharisma</taxon>
    </lineage>
</organism>
<proteinExistence type="predicted"/>
<evidence type="ECO:0000256" key="1">
    <source>
        <dbReference type="SAM" id="MobiDB-lite"/>
    </source>
</evidence>
<accession>A0AAU9IPJ3</accession>
<comment type="caution">
    <text evidence="2">The sequence shown here is derived from an EMBL/GenBank/DDBJ whole genome shotgun (WGS) entry which is preliminary data.</text>
</comment>
<evidence type="ECO:0008006" key="4">
    <source>
        <dbReference type="Google" id="ProtNLM"/>
    </source>
</evidence>